<dbReference type="WBParaSite" id="TMUE_1000005205.1">
    <property type="protein sequence ID" value="TMUE_1000005205.1"/>
    <property type="gene ID" value="WBGene00285207"/>
</dbReference>
<dbReference type="InterPro" id="IPR007185">
    <property type="entry name" value="DNA_pol_a/d/e_bsu"/>
</dbReference>
<evidence type="ECO:0000259" key="7">
    <source>
        <dbReference type="Pfam" id="PF04042"/>
    </source>
</evidence>
<dbReference type="STRING" id="70415.A0A5S6QDP3"/>
<evidence type="ECO:0000256" key="2">
    <source>
        <dbReference type="ARBA" id="ARBA00007299"/>
    </source>
</evidence>
<evidence type="ECO:0000256" key="1">
    <source>
        <dbReference type="ARBA" id="ARBA00004123"/>
    </source>
</evidence>
<comment type="subcellular location">
    <subcellularLocation>
        <location evidence="1">Nucleus</location>
    </subcellularLocation>
</comment>
<keyword evidence="10" id="KW-1185">Reference proteome</keyword>
<name>A0A5S6QDP3_TRIMR</name>
<dbReference type="PANTHER" id="PTHR23061">
    <property type="entry name" value="DNA POLYMERASE 2 ALPHA 70 KDA SUBUNIT"/>
    <property type="match status" value="1"/>
</dbReference>
<dbReference type="Pfam" id="PF22062">
    <property type="entry name" value="OB_DPOA2"/>
    <property type="match status" value="1"/>
</dbReference>
<evidence type="ECO:0000313" key="10">
    <source>
        <dbReference type="Proteomes" id="UP000046395"/>
    </source>
</evidence>
<dbReference type="Pfam" id="PF04042">
    <property type="entry name" value="DNA_pol_E_B"/>
    <property type="match status" value="1"/>
</dbReference>
<dbReference type="Pfam" id="PF08418">
    <property type="entry name" value="Pol_alpha_B_N"/>
    <property type="match status" value="1"/>
</dbReference>
<keyword evidence="5" id="KW-0539">Nucleus</keyword>
<organism evidence="10 11">
    <name type="scientific">Trichuris muris</name>
    <name type="common">Mouse whipworm</name>
    <dbReference type="NCBI Taxonomy" id="70415"/>
    <lineage>
        <taxon>Eukaryota</taxon>
        <taxon>Metazoa</taxon>
        <taxon>Ecdysozoa</taxon>
        <taxon>Nematoda</taxon>
        <taxon>Enoplea</taxon>
        <taxon>Dorylaimia</taxon>
        <taxon>Trichinellida</taxon>
        <taxon>Trichuridae</taxon>
        <taxon>Trichuris</taxon>
    </lineage>
</organism>
<evidence type="ECO:0000259" key="8">
    <source>
        <dbReference type="Pfam" id="PF08418"/>
    </source>
</evidence>
<dbReference type="Proteomes" id="UP000046395">
    <property type="component" value="Unassembled WGS sequence"/>
</dbReference>
<dbReference type="InterPro" id="IPR043034">
    <property type="entry name" value="DNA_pol_alpha_B_N_sf"/>
</dbReference>
<proteinExistence type="inferred from homology"/>
<evidence type="ECO:0000259" key="9">
    <source>
        <dbReference type="Pfam" id="PF22062"/>
    </source>
</evidence>
<dbReference type="GO" id="GO:0005658">
    <property type="term" value="C:alpha DNA polymerase:primase complex"/>
    <property type="evidence" value="ECO:0007669"/>
    <property type="project" value="TreeGrafter"/>
</dbReference>
<protein>
    <recommendedName>
        <fullName evidence="3">DNA polymerase alpha subunit B</fullName>
    </recommendedName>
</protein>
<accession>A0A5S6QDP3</accession>
<dbReference type="InterPro" id="IPR016722">
    <property type="entry name" value="DNA_pol_alpha_bsu"/>
</dbReference>
<dbReference type="GO" id="GO:0003677">
    <property type="term" value="F:DNA binding"/>
    <property type="evidence" value="ECO:0007669"/>
    <property type="project" value="InterPro"/>
</dbReference>
<evidence type="ECO:0000256" key="6">
    <source>
        <dbReference type="SAM" id="MobiDB-lite"/>
    </source>
</evidence>
<dbReference type="GO" id="GO:0006270">
    <property type="term" value="P:DNA replication initiation"/>
    <property type="evidence" value="ECO:0007669"/>
    <property type="project" value="TreeGrafter"/>
</dbReference>
<feature type="domain" description="DNA polymerase alpha subunit B N-terminal" evidence="8">
    <location>
        <begin position="8"/>
        <end position="71"/>
    </location>
</feature>
<evidence type="ECO:0000313" key="11">
    <source>
        <dbReference type="WBParaSite" id="TMUE_1000005205.1"/>
    </source>
</evidence>
<dbReference type="InterPro" id="IPR013627">
    <property type="entry name" value="Pol_alpha_B_N"/>
</dbReference>
<dbReference type="PIRSF" id="PIRSF018300">
    <property type="entry name" value="DNA_pol_alph_2"/>
    <property type="match status" value="1"/>
</dbReference>
<dbReference type="Gene3D" id="1.10.8.530">
    <property type="entry name" value="DNA polymerase alpha-primase, subunit B, N-terminal domain"/>
    <property type="match status" value="1"/>
</dbReference>
<dbReference type="PANTHER" id="PTHR23061:SF12">
    <property type="entry name" value="DNA POLYMERASE ALPHA SUBUNIT B"/>
    <property type="match status" value="1"/>
</dbReference>
<feature type="region of interest" description="Disordered" evidence="6">
    <location>
        <begin position="79"/>
        <end position="98"/>
    </location>
</feature>
<evidence type="ECO:0000256" key="3">
    <source>
        <dbReference type="ARBA" id="ARBA00018596"/>
    </source>
</evidence>
<feature type="compositionally biased region" description="Polar residues" evidence="6">
    <location>
        <begin position="88"/>
        <end position="97"/>
    </location>
</feature>
<sequence>MSSDVQMEEIRNELLLFGYRIPNDPVVMDKVIRICNEFHFNAEEFANEYVAFAYCSKVTTELNQDLLDMFVQQLDKPAAPKESDKSHQFLSTSNTSFEKPENVSDELLAAYGVQSTNPQPVARLGSVEPPTERILVQFGGSSKTEWIYGTTCRNVLVRPFDSSCCLNRTSRYMYQKNDDVSLLLSRKIEQFEQLMIKQLLPSDSYFSRLGTVSDESIYVCGQLFSEFSRFQGSPLDVSIQGALGDVTKLNLSQLANFSIFPGQVVAMQGVGKRGEFCATSIYAGVVPPAVEVDLSEAVDHLSLLIAAGPFISMSEINWQPLHDLVNICRRRNPDVLLLVGPFISEKCKIVENISQIAFEDCFNQAVSIISAALTDGRTIVVIVSSSQDVLAEPVFPCPPYPLASQCITPRTRLFCDPSILRIGGLTFAVTSADILRHLSAEEVFHGSSAAPRLDRILKHLLLQRSFYPLYPSAEELNLDVTSLARYGQLPVLPNFFIVPSDCQFFIKEINNCIFVNPGRCAKRTYSRLEVNINDQLDNADMRRHVAAEIVRF</sequence>
<comment type="similarity">
    <text evidence="2">Belongs to the DNA polymerase alpha subunit B family.</text>
</comment>
<feature type="domain" description="DNA polymerase alpha/delta/epsilon subunit B" evidence="7">
    <location>
        <begin position="304"/>
        <end position="507"/>
    </location>
</feature>
<dbReference type="AlphaFoldDB" id="A0A5S6QDP3"/>
<reference evidence="11" key="1">
    <citation type="submission" date="2019-12" db="UniProtKB">
        <authorList>
            <consortium name="WormBaseParasite"/>
        </authorList>
    </citation>
    <scope>IDENTIFICATION</scope>
</reference>
<dbReference type="InterPro" id="IPR054300">
    <property type="entry name" value="OB_DPOA2"/>
</dbReference>
<evidence type="ECO:0000256" key="4">
    <source>
        <dbReference type="ARBA" id="ARBA00022705"/>
    </source>
</evidence>
<keyword evidence="4" id="KW-0235">DNA replication</keyword>
<evidence type="ECO:0000256" key="5">
    <source>
        <dbReference type="ARBA" id="ARBA00023242"/>
    </source>
</evidence>
<feature type="domain" description="DNA polymerase alpha subunit B OB" evidence="9">
    <location>
        <begin position="183"/>
        <end position="282"/>
    </location>
</feature>
<dbReference type="Gene3D" id="3.60.21.60">
    <property type="match status" value="2"/>
</dbReference>